<dbReference type="EC" id="2.3.2.31" evidence="2"/>
<gene>
    <name evidence="10" type="ORF">T440DRAFT_540853</name>
</gene>
<evidence type="ECO:0000256" key="5">
    <source>
        <dbReference type="ARBA" id="ARBA00022737"/>
    </source>
</evidence>
<dbReference type="CDD" id="cd22584">
    <property type="entry name" value="Rcat_RBR_unk"/>
    <property type="match status" value="1"/>
</dbReference>
<evidence type="ECO:0000256" key="2">
    <source>
        <dbReference type="ARBA" id="ARBA00012251"/>
    </source>
</evidence>
<accession>A0A6A7AU06</accession>
<dbReference type="EMBL" id="MU006332">
    <property type="protein sequence ID" value="KAF2846751.1"/>
    <property type="molecule type" value="Genomic_DNA"/>
</dbReference>
<organism evidence="10 11">
    <name type="scientific">Plenodomus tracheiphilus IPT5</name>
    <dbReference type="NCBI Taxonomy" id="1408161"/>
    <lineage>
        <taxon>Eukaryota</taxon>
        <taxon>Fungi</taxon>
        <taxon>Dikarya</taxon>
        <taxon>Ascomycota</taxon>
        <taxon>Pezizomycotina</taxon>
        <taxon>Dothideomycetes</taxon>
        <taxon>Pleosporomycetidae</taxon>
        <taxon>Pleosporales</taxon>
        <taxon>Pleosporineae</taxon>
        <taxon>Leptosphaeriaceae</taxon>
        <taxon>Plenodomus</taxon>
    </lineage>
</organism>
<dbReference type="Proteomes" id="UP000799423">
    <property type="component" value="Unassembled WGS sequence"/>
</dbReference>
<dbReference type="Gene3D" id="1.20.120.1750">
    <property type="match status" value="1"/>
</dbReference>
<keyword evidence="8" id="KW-0862">Zinc</keyword>
<dbReference type="PROSITE" id="PS51873">
    <property type="entry name" value="TRIAD"/>
    <property type="match status" value="1"/>
</dbReference>
<dbReference type="InterPro" id="IPR044066">
    <property type="entry name" value="TRIAD_supradom"/>
</dbReference>
<dbReference type="InterPro" id="IPR002867">
    <property type="entry name" value="IBR_dom"/>
</dbReference>
<dbReference type="GO" id="GO:0061630">
    <property type="term" value="F:ubiquitin protein ligase activity"/>
    <property type="evidence" value="ECO:0007669"/>
    <property type="project" value="UniProtKB-EC"/>
</dbReference>
<evidence type="ECO:0000256" key="4">
    <source>
        <dbReference type="ARBA" id="ARBA00022723"/>
    </source>
</evidence>
<evidence type="ECO:0000313" key="11">
    <source>
        <dbReference type="Proteomes" id="UP000799423"/>
    </source>
</evidence>
<evidence type="ECO:0000256" key="8">
    <source>
        <dbReference type="ARBA" id="ARBA00022833"/>
    </source>
</evidence>
<dbReference type="SUPFAM" id="SSF57850">
    <property type="entry name" value="RING/U-box"/>
    <property type="match status" value="2"/>
</dbReference>
<dbReference type="GO" id="GO:0016567">
    <property type="term" value="P:protein ubiquitination"/>
    <property type="evidence" value="ECO:0007669"/>
    <property type="project" value="InterPro"/>
</dbReference>
<reference evidence="10" key="1">
    <citation type="submission" date="2020-01" db="EMBL/GenBank/DDBJ databases">
        <authorList>
            <consortium name="DOE Joint Genome Institute"/>
            <person name="Haridas S."/>
            <person name="Albert R."/>
            <person name="Binder M."/>
            <person name="Bloem J."/>
            <person name="Labutti K."/>
            <person name="Salamov A."/>
            <person name="Andreopoulos B."/>
            <person name="Baker S.E."/>
            <person name="Barry K."/>
            <person name="Bills G."/>
            <person name="Bluhm B.H."/>
            <person name="Cannon C."/>
            <person name="Castanera R."/>
            <person name="Culley D.E."/>
            <person name="Daum C."/>
            <person name="Ezra D."/>
            <person name="Gonzalez J.B."/>
            <person name="Henrissat B."/>
            <person name="Kuo A."/>
            <person name="Liang C."/>
            <person name="Lipzen A."/>
            <person name="Lutzoni F."/>
            <person name="Magnuson J."/>
            <person name="Mondo S."/>
            <person name="Nolan M."/>
            <person name="Ohm R."/>
            <person name="Pangilinan J."/>
            <person name="Park H.-J."/>
            <person name="Ramirez L."/>
            <person name="Alfaro M."/>
            <person name="Sun H."/>
            <person name="Tritt A."/>
            <person name="Yoshinaga Y."/>
            <person name="Zwiers L.-H."/>
            <person name="Turgeon B.G."/>
            <person name="Goodwin S.B."/>
            <person name="Spatafora J.W."/>
            <person name="Crous P.W."/>
            <person name="Grigoriev I.V."/>
        </authorList>
    </citation>
    <scope>NUCLEOTIDE SEQUENCE</scope>
    <source>
        <strain evidence="10">IPT5</strain>
    </source>
</reference>
<keyword evidence="4" id="KW-0479">Metal-binding</keyword>
<dbReference type="GO" id="GO:0008270">
    <property type="term" value="F:zinc ion binding"/>
    <property type="evidence" value="ECO:0007669"/>
    <property type="project" value="UniProtKB-KW"/>
</dbReference>
<dbReference type="Pfam" id="PF01485">
    <property type="entry name" value="IBR"/>
    <property type="match status" value="1"/>
</dbReference>
<keyword evidence="11" id="KW-1185">Reference proteome</keyword>
<keyword evidence="5" id="KW-0677">Repeat</keyword>
<sequence>MSASTVSVHPHHPNFLDDELAALTLQLEELRIILETGKGKHAIDNPPDTDVAFTHYQVELAEYHAVLHDQRFAQSMGTAVHTDGSLIEALTSRDVLVHDDRSIALNMSTTDPDIEAPPAALDLELQNNYENWISSISGNIAAKSVVDFSDDESEAGPSMTYTERQANTLKKLSTEFECVACTNRVPRAFSSTSRPATKALYPPKCCRQPIPLALVARHMVEKELAAFQLAQIEYSTRKKIYCSNHDCGLFIVPSRIDPGTQRATCAQCGTATCAICNNAHHQGKDCPDDPLLQETKNLAQSMGWQTCSACDRVVELRTGCNHMTCHCGAEFCYCRHCYINVCEGCRRNRI</sequence>
<evidence type="ECO:0000256" key="6">
    <source>
        <dbReference type="ARBA" id="ARBA00022771"/>
    </source>
</evidence>
<dbReference type="PANTHER" id="PTHR11685">
    <property type="entry name" value="RBR FAMILY RING FINGER AND IBR DOMAIN-CONTAINING"/>
    <property type="match status" value="1"/>
</dbReference>
<protein>
    <recommendedName>
        <fullName evidence="2">RBR-type E3 ubiquitin transferase</fullName>
        <ecNumber evidence="2">2.3.2.31</ecNumber>
    </recommendedName>
</protein>
<dbReference type="CDD" id="cd20335">
    <property type="entry name" value="BRcat_RBR"/>
    <property type="match status" value="1"/>
</dbReference>
<keyword evidence="6" id="KW-0863">Zinc-finger</keyword>
<dbReference type="AlphaFoldDB" id="A0A6A7AU06"/>
<evidence type="ECO:0000256" key="7">
    <source>
        <dbReference type="ARBA" id="ARBA00022786"/>
    </source>
</evidence>
<evidence type="ECO:0000313" key="10">
    <source>
        <dbReference type="EMBL" id="KAF2846751.1"/>
    </source>
</evidence>
<evidence type="ECO:0000256" key="3">
    <source>
        <dbReference type="ARBA" id="ARBA00022679"/>
    </source>
</evidence>
<evidence type="ECO:0000259" key="9">
    <source>
        <dbReference type="PROSITE" id="PS51873"/>
    </source>
</evidence>
<comment type="catalytic activity">
    <reaction evidence="1">
        <text>[E2 ubiquitin-conjugating enzyme]-S-ubiquitinyl-L-cysteine + [acceptor protein]-L-lysine = [E2 ubiquitin-conjugating enzyme]-L-cysteine + [acceptor protein]-N(6)-ubiquitinyl-L-lysine.</text>
        <dbReference type="EC" id="2.3.2.31"/>
    </reaction>
</comment>
<feature type="domain" description="RING-type" evidence="9">
    <location>
        <begin position="174"/>
        <end position="350"/>
    </location>
</feature>
<keyword evidence="3" id="KW-0808">Transferase</keyword>
<name>A0A6A7AU06_9PLEO</name>
<keyword evidence="7" id="KW-0833">Ubl conjugation pathway</keyword>
<dbReference type="InterPro" id="IPR031127">
    <property type="entry name" value="E3_UB_ligase_RBR"/>
</dbReference>
<proteinExistence type="predicted"/>
<dbReference type="OrthoDB" id="10009520at2759"/>
<evidence type="ECO:0000256" key="1">
    <source>
        <dbReference type="ARBA" id="ARBA00001798"/>
    </source>
</evidence>